<reference evidence="3" key="1">
    <citation type="journal article" date="2019" name="Int. J. Syst. Evol. Microbiol.">
        <title>The Global Catalogue of Microorganisms (GCM) 10K type strain sequencing project: providing services to taxonomists for standard genome sequencing and annotation.</title>
        <authorList>
            <consortium name="The Broad Institute Genomics Platform"/>
            <consortium name="The Broad Institute Genome Sequencing Center for Infectious Disease"/>
            <person name="Wu L."/>
            <person name="Ma J."/>
        </authorList>
    </citation>
    <scope>NUCLEOTIDE SEQUENCE [LARGE SCALE GENOMIC DNA]</scope>
    <source>
        <strain evidence="3">JCM 4737</strain>
    </source>
</reference>
<keyword evidence="1" id="KW-1133">Transmembrane helix</keyword>
<evidence type="ECO:0000256" key="1">
    <source>
        <dbReference type="SAM" id="Phobius"/>
    </source>
</evidence>
<accession>A0ABQ3EB61</accession>
<keyword evidence="3" id="KW-1185">Reference proteome</keyword>
<proteinExistence type="predicted"/>
<evidence type="ECO:0000313" key="3">
    <source>
        <dbReference type="Proteomes" id="UP000599437"/>
    </source>
</evidence>
<keyword evidence="1" id="KW-0812">Transmembrane</keyword>
<evidence type="ECO:0000313" key="2">
    <source>
        <dbReference type="EMBL" id="GHB32203.1"/>
    </source>
</evidence>
<dbReference type="EMBL" id="BMVO01000044">
    <property type="protein sequence ID" value="GHB32203.1"/>
    <property type="molecule type" value="Genomic_DNA"/>
</dbReference>
<sequence length="102" mass="11519">MQTAARLGRLWFLAAEAVLTLLVARTLWTWRDDPYVLLADVPYLLWSSVGLTLSLAVSLALLSREPAWARRVGWSLTVVRLCLLPLLGMAWYPAMSPHISLW</sequence>
<name>A0ABQ3EB61_9ACTN</name>
<keyword evidence="1" id="KW-0472">Membrane</keyword>
<protein>
    <submittedName>
        <fullName evidence="2">Uncharacterized protein</fullName>
    </submittedName>
</protein>
<gene>
    <name evidence="2" type="ORF">GCM10010346_64410</name>
</gene>
<dbReference type="RefSeq" id="WP_138895255.1">
    <property type="nucleotide sequence ID" value="NZ_BMVO01000044.1"/>
</dbReference>
<organism evidence="2 3">
    <name type="scientific">Streptomyces chryseus</name>
    <dbReference type="NCBI Taxonomy" id="68186"/>
    <lineage>
        <taxon>Bacteria</taxon>
        <taxon>Bacillati</taxon>
        <taxon>Actinomycetota</taxon>
        <taxon>Actinomycetes</taxon>
        <taxon>Kitasatosporales</taxon>
        <taxon>Streptomycetaceae</taxon>
        <taxon>Streptomyces</taxon>
    </lineage>
</organism>
<feature type="transmembrane region" description="Helical" evidence="1">
    <location>
        <begin position="74"/>
        <end position="94"/>
    </location>
</feature>
<feature type="transmembrane region" description="Helical" evidence="1">
    <location>
        <begin position="12"/>
        <end position="31"/>
    </location>
</feature>
<feature type="transmembrane region" description="Helical" evidence="1">
    <location>
        <begin position="43"/>
        <end position="62"/>
    </location>
</feature>
<dbReference type="Proteomes" id="UP000599437">
    <property type="component" value="Unassembled WGS sequence"/>
</dbReference>
<comment type="caution">
    <text evidence="2">The sequence shown here is derived from an EMBL/GenBank/DDBJ whole genome shotgun (WGS) entry which is preliminary data.</text>
</comment>